<accession>A0AAW0TMP3</accession>
<feature type="compositionally biased region" description="Basic and acidic residues" evidence="1">
    <location>
        <begin position="111"/>
        <end position="128"/>
    </location>
</feature>
<dbReference type="Pfam" id="PF25473">
    <property type="entry name" value="MXRA7_helical"/>
    <property type="match status" value="1"/>
</dbReference>
<dbReference type="PANTHER" id="PTHR21845">
    <property type="entry name" value="TRANSMEMBRANE ANCHOR PROTEIN 1"/>
    <property type="match status" value="1"/>
</dbReference>
<evidence type="ECO:0000256" key="2">
    <source>
        <dbReference type="SAM" id="Phobius"/>
    </source>
</evidence>
<evidence type="ECO:0000313" key="4">
    <source>
        <dbReference type="EMBL" id="KAK8388979.1"/>
    </source>
</evidence>
<keyword evidence="5" id="KW-1185">Reference proteome</keyword>
<keyword evidence="2" id="KW-0812">Transmembrane</keyword>
<keyword evidence="2" id="KW-1133">Transmembrane helix</keyword>
<protein>
    <recommendedName>
        <fullName evidence="3">Matrix-remodeling-associated protein 7 helical domain-containing protein</fullName>
    </recommendedName>
</protein>
<feature type="domain" description="Matrix-remodeling-associated protein 7 helical" evidence="3">
    <location>
        <begin position="104"/>
        <end position="166"/>
    </location>
</feature>
<sequence>MQSVEAGYTNSQTWQAWLETSQVLWNNTSLIFVASVCVSLAVVVVSWLLSNSRQHYPQSCLTEPEEPHRECSKKDTGEKTADLDQDKVDVDKVMQYSQHLPGQVKRAQQRSLEKSIETEMSEEQRATEREIQSQQLAAIFKMMKEQEEKFGETTMDEIKDQMKLYCG</sequence>
<dbReference type="Proteomes" id="UP001487740">
    <property type="component" value="Unassembled WGS sequence"/>
</dbReference>
<feature type="compositionally biased region" description="Basic and acidic residues" evidence="1">
    <location>
        <begin position="65"/>
        <end position="87"/>
    </location>
</feature>
<feature type="region of interest" description="Disordered" evidence="1">
    <location>
        <begin position="100"/>
        <end position="128"/>
    </location>
</feature>
<feature type="transmembrane region" description="Helical" evidence="2">
    <location>
        <begin position="30"/>
        <end position="49"/>
    </location>
</feature>
<proteinExistence type="predicted"/>
<gene>
    <name evidence="4" type="ORF">O3P69_020743</name>
</gene>
<dbReference type="PANTHER" id="PTHR21845:SF2">
    <property type="entry name" value="MATRIX-REMODELING-ASSOCIATED PROTEIN 7"/>
    <property type="match status" value="1"/>
</dbReference>
<evidence type="ECO:0000256" key="1">
    <source>
        <dbReference type="SAM" id="MobiDB-lite"/>
    </source>
</evidence>
<evidence type="ECO:0000259" key="3">
    <source>
        <dbReference type="Pfam" id="PF25473"/>
    </source>
</evidence>
<comment type="caution">
    <text evidence="4">The sequence shown here is derived from an EMBL/GenBank/DDBJ whole genome shotgun (WGS) entry which is preliminary data.</text>
</comment>
<feature type="region of interest" description="Disordered" evidence="1">
    <location>
        <begin position="58"/>
        <end position="87"/>
    </location>
</feature>
<organism evidence="4 5">
    <name type="scientific">Scylla paramamosain</name>
    <name type="common">Mud crab</name>
    <dbReference type="NCBI Taxonomy" id="85552"/>
    <lineage>
        <taxon>Eukaryota</taxon>
        <taxon>Metazoa</taxon>
        <taxon>Ecdysozoa</taxon>
        <taxon>Arthropoda</taxon>
        <taxon>Crustacea</taxon>
        <taxon>Multicrustacea</taxon>
        <taxon>Malacostraca</taxon>
        <taxon>Eumalacostraca</taxon>
        <taxon>Eucarida</taxon>
        <taxon>Decapoda</taxon>
        <taxon>Pleocyemata</taxon>
        <taxon>Brachyura</taxon>
        <taxon>Eubrachyura</taxon>
        <taxon>Portunoidea</taxon>
        <taxon>Portunidae</taxon>
        <taxon>Portuninae</taxon>
        <taxon>Scylla</taxon>
    </lineage>
</organism>
<name>A0AAW0TMP3_SCYPA</name>
<keyword evidence="2" id="KW-0472">Membrane</keyword>
<dbReference type="InterPro" id="IPR057534">
    <property type="entry name" value="MXRA7_helical"/>
</dbReference>
<dbReference type="AlphaFoldDB" id="A0AAW0TMP3"/>
<reference evidence="4 5" key="1">
    <citation type="submission" date="2023-03" db="EMBL/GenBank/DDBJ databases">
        <title>High-quality genome of Scylla paramamosain provides insights in environmental adaptation.</title>
        <authorList>
            <person name="Zhang L."/>
        </authorList>
    </citation>
    <scope>NUCLEOTIDE SEQUENCE [LARGE SCALE GENOMIC DNA]</scope>
    <source>
        <strain evidence="4">LZ_2023a</strain>
        <tissue evidence="4">Muscle</tissue>
    </source>
</reference>
<dbReference type="EMBL" id="JARAKH010000028">
    <property type="protein sequence ID" value="KAK8388979.1"/>
    <property type="molecule type" value="Genomic_DNA"/>
</dbReference>
<dbReference type="InterPro" id="IPR026622">
    <property type="entry name" value="Mxra7"/>
</dbReference>
<evidence type="ECO:0000313" key="5">
    <source>
        <dbReference type="Proteomes" id="UP001487740"/>
    </source>
</evidence>